<keyword evidence="1" id="KW-1133">Transmembrane helix</keyword>
<accession>A0A9X3DQP2</accession>
<sequence length="122" mass="14225">MNWHEVYEAILKFWDNIQYFIAGFLGASVVTRYHKDRLKTWHDYTVFILSGAFTAHYLTQVVIYWLDLEPVHAGGIGFLLGAFGGMVIQELTSWIKNGEYKNQSFFAYFGEMIKSWLSRGKK</sequence>
<organism evidence="2 3">
    <name type="scientific">Acinetobacter nematophilus</name>
    <dbReference type="NCBI Taxonomy" id="2994642"/>
    <lineage>
        <taxon>Bacteria</taxon>
        <taxon>Pseudomonadati</taxon>
        <taxon>Pseudomonadota</taxon>
        <taxon>Gammaproteobacteria</taxon>
        <taxon>Moraxellales</taxon>
        <taxon>Moraxellaceae</taxon>
        <taxon>Acinetobacter</taxon>
    </lineage>
</organism>
<dbReference type="Proteomes" id="UP001146019">
    <property type="component" value="Unassembled WGS sequence"/>
</dbReference>
<feature type="transmembrane region" description="Helical" evidence="1">
    <location>
        <begin position="46"/>
        <end position="65"/>
    </location>
</feature>
<dbReference type="InterPro" id="IPR016039">
    <property type="entry name" value="Thiolase-like"/>
</dbReference>
<dbReference type="EMBL" id="JAPKMY010000001">
    <property type="protein sequence ID" value="MCX5466261.1"/>
    <property type="molecule type" value="Genomic_DNA"/>
</dbReference>
<keyword evidence="1" id="KW-0812">Transmembrane</keyword>
<dbReference type="AlphaFoldDB" id="A0A9X3DQP2"/>
<evidence type="ECO:0000256" key="1">
    <source>
        <dbReference type="SAM" id="Phobius"/>
    </source>
</evidence>
<reference evidence="2" key="1">
    <citation type="submission" date="2022-11" db="EMBL/GenBank/DDBJ databases">
        <title>Biodiversity and phylogenetic relationships of bacteria.</title>
        <authorList>
            <person name="Machado R.A.R."/>
            <person name="Bhat A."/>
            <person name="Loulou A."/>
            <person name="Kallel S."/>
        </authorList>
    </citation>
    <scope>NUCLEOTIDE SEQUENCE</scope>
    <source>
        <strain evidence="2">A-IN1</strain>
    </source>
</reference>
<dbReference type="RefSeq" id="WP_266128814.1">
    <property type="nucleotide sequence ID" value="NZ_JAPKMY010000001.1"/>
</dbReference>
<proteinExistence type="predicted"/>
<keyword evidence="1" id="KW-0472">Membrane</keyword>
<name>A0A9X3DQP2_9GAMM</name>
<evidence type="ECO:0008006" key="4">
    <source>
        <dbReference type="Google" id="ProtNLM"/>
    </source>
</evidence>
<evidence type="ECO:0000313" key="2">
    <source>
        <dbReference type="EMBL" id="MCX5466261.1"/>
    </source>
</evidence>
<dbReference type="SUPFAM" id="SSF53901">
    <property type="entry name" value="Thiolase-like"/>
    <property type="match status" value="1"/>
</dbReference>
<feature type="transmembrane region" description="Helical" evidence="1">
    <location>
        <begin position="17"/>
        <end position="34"/>
    </location>
</feature>
<gene>
    <name evidence="2" type="ORF">OSH00_00670</name>
</gene>
<dbReference type="GO" id="GO:0016746">
    <property type="term" value="F:acyltransferase activity"/>
    <property type="evidence" value="ECO:0007669"/>
    <property type="project" value="InterPro"/>
</dbReference>
<evidence type="ECO:0000313" key="3">
    <source>
        <dbReference type="Proteomes" id="UP001146019"/>
    </source>
</evidence>
<protein>
    <recommendedName>
        <fullName evidence="4">Holin</fullName>
    </recommendedName>
</protein>
<comment type="caution">
    <text evidence="2">The sequence shown here is derived from an EMBL/GenBank/DDBJ whole genome shotgun (WGS) entry which is preliminary data.</text>
</comment>
<keyword evidence="3" id="KW-1185">Reference proteome</keyword>
<feature type="transmembrane region" description="Helical" evidence="1">
    <location>
        <begin position="71"/>
        <end position="88"/>
    </location>
</feature>